<keyword evidence="5" id="KW-1185">Reference proteome</keyword>
<feature type="compositionally biased region" description="Low complexity" evidence="2">
    <location>
        <begin position="721"/>
        <end position="763"/>
    </location>
</feature>
<feature type="compositionally biased region" description="Acidic residues" evidence="2">
    <location>
        <begin position="11"/>
        <end position="22"/>
    </location>
</feature>
<dbReference type="InterPro" id="IPR033646">
    <property type="entry name" value="CLU-central"/>
</dbReference>
<sequence length="974" mass="107738">MEEQWRGHGNEDEEVEEGEDETSYPAALEPSFDGEDGGSTPYANSNGYYHEAYGKLEVLKPQERIPIRNWNEEFQSVLGGIARCGDAGKLDHYNKLSSLAHDFVYVAKTYGKIIILERFLPSGQKTIKPVDIGGTAGGEKYICQGILFKFAVDTVGIYSGDEYSSKAAGHELKGLMGYYQCQIEGVHVPLCTLIDYRGFRLIAMSILPLYYGGLVYGSNDGGLSIHADDPLMNHMMKRAAKKLNIKGHVAGRSTDKKFIYGPTDIEGHKGQDDRYYLLDFARVYPPEAMPEGSPKASYLYCLLRPEFVKRNPVPLSSDAFSRFGQHHKDVHEREVVEATQRLHRKVIPRFAAWLDSQDERRLKGLKLTQLMHREGINNRHLGRIRFLVSSAPVKQLLLNEMLSRAIKCSLRLMLRRKMEETTLPSEEPYRRELIDYFNLVLGKRPESDHFWKVEIKVMLQLKASRVLGRKFVNGLSTDEAAADYNLKRDVSMLTVFTRLQTIMGVRLAVKALQQLAMSPDSLELVYPDLLKISAKAKHMDIISHAEGAALCIQAMNTKGEESDRLFNLAMAKFDTALSSMPDNQLILKNWGDGLCEQMKTKAGEERDRLVWKAIDKYQQMRCTLSLTKLGELLHRLASDQTAEERARLYLLAAATYSAATELRPDLWQAFYSWGDILYEQARAKAGEEAEKLYQLSGDKYARAFALNPGLHIHHPPPPHGTPDGAAPPATSAPTPSAPSSTATATTATAGKEAGDPSHQQQQQRGGGGHGQGSQDDDDETDRRVDGNPHLKYDVYYAAFEDEDEETSLSLSMTSLSSLLLTSSSPSLASHLRRSPSPPPPQAGLPGPTFSLSTPPSPTRRSPPVSPIRGSLVDPTRGTGDSSFAPASLFAPSPDLPSLSSWSTGSCGSGLPLLPFTTTTTTSSPYAHRHRHSVAIASPALVLGAAICPDHDHDHFVFPDRRRRPYFAGGGPLSR</sequence>
<proteinExistence type="predicted"/>
<dbReference type="KEGG" id="acan:ACA1_113470"/>
<dbReference type="GO" id="GO:0048312">
    <property type="term" value="P:intracellular distribution of mitochondria"/>
    <property type="evidence" value="ECO:0007669"/>
    <property type="project" value="TreeGrafter"/>
</dbReference>
<feature type="compositionally biased region" description="Low complexity" evidence="2">
    <location>
        <begin position="843"/>
        <end position="868"/>
    </location>
</feature>
<evidence type="ECO:0000256" key="1">
    <source>
        <dbReference type="ARBA" id="ARBA00022490"/>
    </source>
</evidence>
<feature type="region of interest" description="Disordered" evidence="2">
    <location>
        <begin position="1"/>
        <end position="44"/>
    </location>
</feature>
<dbReference type="VEuPathDB" id="AmoebaDB:ACA1_113470"/>
<organism evidence="4 5">
    <name type="scientific">Acanthamoeba castellanii (strain ATCC 30010 / Neff)</name>
    <dbReference type="NCBI Taxonomy" id="1257118"/>
    <lineage>
        <taxon>Eukaryota</taxon>
        <taxon>Amoebozoa</taxon>
        <taxon>Discosea</taxon>
        <taxon>Longamoebia</taxon>
        <taxon>Centramoebida</taxon>
        <taxon>Acanthamoebidae</taxon>
        <taxon>Acanthamoeba</taxon>
    </lineage>
</organism>
<feature type="region of interest" description="Disordered" evidence="2">
    <location>
        <begin position="826"/>
        <end position="885"/>
    </location>
</feature>
<feature type="compositionally biased region" description="Basic and acidic residues" evidence="2">
    <location>
        <begin position="1"/>
        <end position="10"/>
    </location>
</feature>
<dbReference type="OrthoDB" id="16121at2759"/>
<keyword evidence="1" id="KW-0963">Cytoplasm</keyword>
<accession>L8H466</accession>
<dbReference type="InterPro" id="IPR025697">
    <property type="entry name" value="CLU_dom"/>
</dbReference>
<dbReference type="PANTHER" id="PTHR12601">
    <property type="entry name" value="EUKARYOTIC TRANSLATION INITIATION FACTOR 3 SUBUNIT EIF-3"/>
    <property type="match status" value="1"/>
</dbReference>
<evidence type="ECO:0000313" key="5">
    <source>
        <dbReference type="Proteomes" id="UP000011083"/>
    </source>
</evidence>
<dbReference type="Gene3D" id="1.25.40.10">
    <property type="entry name" value="Tetratricopeptide repeat domain"/>
    <property type="match status" value="2"/>
</dbReference>
<dbReference type="InterPro" id="IPR027523">
    <property type="entry name" value="CLU_prot"/>
</dbReference>
<dbReference type="GeneID" id="14920841"/>
<dbReference type="EMBL" id="KB007926">
    <property type="protein sequence ID" value="ELR20002.1"/>
    <property type="molecule type" value="Genomic_DNA"/>
</dbReference>
<dbReference type="AlphaFoldDB" id="L8H466"/>
<dbReference type="Pfam" id="PF12807">
    <property type="entry name" value="eIF3_p135"/>
    <property type="match status" value="1"/>
</dbReference>
<dbReference type="GO" id="GO:0005737">
    <property type="term" value="C:cytoplasm"/>
    <property type="evidence" value="ECO:0007669"/>
    <property type="project" value="TreeGrafter"/>
</dbReference>
<feature type="domain" description="Clu" evidence="3">
    <location>
        <begin position="42"/>
        <end position="291"/>
    </location>
</feature>
<evidence type="ECO:0000313" key="4">
    <source>
        <dbReference type="EMBL" id="ELR20002.1"/>
    </source>
</evidence>
<evidence type="ECO:0000256" key="2">
    <source>
        <dbReference type="SAM" id="MobiDB-lite"/>
    </source>
</evidence>
<dbReference type="PANTHER" id="PTHR12601:SF6">
    <property type="entry name" value="CLUSTERED MITOCHONDRIA PROTEIN HOMOLOG"/>
    <property type="match status" value="1"/>
</dbReference>
<dbReference type="GO" id="GO:0003729">
    <property type="term" value="F:mRNA binding"/>
    <property type="evidence" value="ECO:0007669"/>
    <property type="project" value="TreeGrafter"/>
</dbReference>
<dbReference type="Proteomes" id="UP000011083">
    <property type="component" value="Unassembled WGS sequence"/>
</dbReference>
<dbReference type="PROSITE" id="PS51823">
    <property type="entry name" value="CLU"/>
    <property type="match status" value="1"/>
</dbReference>
<gene>
    <name evidence="4" type="ORF">ACA1_113470</name>
</gene>
<name>L8H466_ACACF</name>
<feature type="region of interest" description="Disordered" evidence="2">
    <location>
        <begin position="708"/>
        <end position="788"/>
    </location>
</feature>
<protein>
    <recommendedName>
        <fullName evidence="3">Clu domain-containing protein</fullName>
    </recommendedName>
</protein>
<reference evidence="4 5" key="1">
    <citation type="journal article" date="2013" name="Genome Biol.">
        <title>Genome of Acanthamoeba castellanii highlights extensive lateral gene transfer and early evolution of tyrosine kinase signaling.</title>
        <authorList>
            <person name="Clarke M."/>
            <person name="Lohan A.J."/>
            <person name="Liu B."/>
            <person name="Lagkouvardos I."/>
            <person name="Roy S."/>
            <person name="Zafar N."/>
            <person name="Bertelli C."/>
            <person name="Schilde C."/>
            <person name="Kianianmomeni A."/>
            <person name="Burglin T.R."/>
            <person name="Frech C."/>
            <person name="Turcotte B."/>
            <person name="Kopec K.O."/>
            <person name="Synnott J.M."/>
            <person name="Choo C."/>
            <person name="Paponov I."/>
            <person name="Finkler A."/>
            <person name="Soon Heng Tan C."/>
            <person name="Hutchins A.P."/>
            <person name="Weinmeier T."/>
            <person name="Rattei T."/>
            <person name="Chu J.S."/>
            <person name="Gimenez G."/>
            <person name="Irimia M."/>
            <person name="Rigden D.J."/>
            <person name="Fitzpatrick D.A."/>
            <person name="Lorenzo-Morales J."/>
            <person name="Bateman A."/>
            <person name="Chiu C.H."/>
            <person name="Tang P."/>
            <person name="Hegemann P."/>
            <person name="Fromm H."/>
            <person name="Raoult D."/>
            <person name="Greub G."/>
            <person name="Miranda-Saavedra D."/>
            <person name="Chen N."/>
            <person name="Nash P."/>
            <person name="Ginger M.L."/>
            <person name="Horn M."/>
            <person name="Schaap P."/>
            <person name="Caler L."/>
            <person name="Loftus B."/>
        </authorList>
    </citation>
    <scope>NUCLEOTIDE SEQUENCE [LARGE SCALE GENOMIC DNA]</scope>
    <source>
        <strain evidence="4 5">Neff</strain>
    </source>
</reference>
<dbReference type="RefSeq" id="XP_004342111.1">
    <property type="nucleotide sequence ID" value="XM_004342062.1"/>
</dbReference>
<dbReference type="Pfam" id="PF13236">
    <property type="entry name" value="CLU"/>
    <property type="match status" value="1"/>
</dbReference>
<dbReference type="InterPro" id="IPR011990">
    <property type="entry name" value="TPR-like_helical_dom_sf"/>
</dbReference>
<evidence type="ECO:0000259" key="3">
    <source>
        <dbReference type="PROSITE" id="PS51823"/>
    </source>
</evidence>